<name>A0ABU4X4H8_9HYPH</name>
<accession>A0ABU4X4H8</accession>
<proteinExistence type="predicted"/>
<sequence>MNVFNGNAFRSSAPTTYGFEPGHVFAIRDGFEEVLYKHIGHDRHGCAVEHLRSDGSQFVAPCAACGS</sequence>
<reference evidence="1 2" key="1">
    <citation type="submission" date="2023-08" db="EMBL/GenBank/DDBJ databases">
        <title>Implementing the SeqCode for naming new Mesorhizobium species isolated from Vachellia karroo root nodules.</title>
        <authorList>
            <person name="Van Lill M."/>
        </authorList>
    </citation>
    <scope>NUCLEOTIDE SEQUENCE [LARGE SCALE GENOMIC DNA]</scope>
    <source>
        <strain evidence="1 2">VK3E</strain>
    </source>
</reference>
<protein>
    <submittedName>
        <fullName evidence="1">Uncharacterized protein</fullName>
    </submittedName>
</protein>
<dbReference type="RefSeq" id="WP_320217212.1">
    <property type="nucleotide sequence ID" value="NZ_JAVIIS010000056.1"/>
</dbReference>
<gene>
    <name evidence="1" type="ORF">RFM51_26980</name>
</gene>
<comment type="caution">
    <text evidence="1">The sequence shown here is derived from an EMBL/GenBank/DDBJ whole genome shotgun (WGS) entry which is preliminary data.</text>
</comment>
<dbReference type="EMBL" id="JAVIIS010000056">
    <property type="protein sequence ID" value="MDX8443217.1"/>
    <property type="molecule type" value="Genomic_DNA"/>
</dbReference>
<keyword evidence="2" id="KW-1185">Reference proteome</keyword>
<evidence type="ECO:0000313" key="1">
    <source>
        <dbReference type="EMBL" id="MDX8443217.1"/>
    </source>
</evidence>
<evidence type="ECO:0000313" key="2">
    <source>
        <dbReference type="Proteomes" id="UP001272097"/>
    </source>
</evidence>
<dbReference type="Proteomes" id="UP001272097">
    <property type="component" value="Unassembled WGS sequence"/>
</dbReference>
<organism evidence="1 2">
    <name type="scientific">Mesorhizobium australafricanum</name>
    <dbReference type="NCBI Taxonomy" id="3072311"/>
    <lineage>
        <taxon>Bacteria</taxon>
        <taxon>Pseudomonadati</taxon>
        <taxon>Pseudomonadota</taxon>
        <taxon>Alphaproteobacteria</taxon>
        <taxon>Hyphomicrobiales</taxon>
        <taxon>Phyllobacteriaceae</taxon>
        <taxon>Mesorhizobium</taxon>
    </lineage>
</organism>